<feature type="domain" description="Nucleotidyl transferase" evidence="3">
    <location>
        <begin position="1"/>
        <end position="222"/>
    </location>
</feature>
<organism evidence="4 5">
    <name type="scientific">Tepidiphilus thermophilus</name>
    <dbReference type="NCBI Taxonomy" id="876478"/>
    <lineage>
        <taxon>Bacteria</taxon>
        <taxon>Pseudomonadati</taxon>
        <taxon>Pseudomonadota</taxon>
        <taxon>Hydrogenophilia</taxon>
        <taxon>Hydrogenophilales</taxon>
        <taxon>Hydrogenophilaceae</taxon>
        <taxon>Tepidiphilus</taxon>
    </lineage>
</organism>
<dbReference type="PANTHER" id="PTHR43584">
    <property type="entry name" value="NUCLEOTIDYL TRANSFERASE"/>
    <property type="match status" value="1"/>
</dbReference>
<dbReference type="Gene3D" id="3.90.550.10">
    <property type="entry name" value="Spore Coat Polysaccharide Biosynthesis Protein SpsA, Chain A"/>
    <property type="match status" value="1"/>
</dbReference>
<name>A0A0K6IRE1_9PROT</name>
<dbReference type="AlphaFoldDB" id="A0A0K6IRE1"/>
<gene>
    <name evidence="4" type="ORF">Ga0061068_10286</name>
</gene>
<reference evidence="5" key="1">
    <citation type="submission" date="2015-08" db="EMBL/GenBank/DDBJ databases">
        <authorList>
            <person name="Babu N.S."/>
            <person name="Beckwith C.J."/>
            <person name="Beseler K.G."/>
            <person name="Brison A."/>
            <person name="Carone J.V."/>
            <person name="Caskin T.P."/>
            <person name="Diamond M."/>
            <person name="Durham M.E."/>
            <person name="Foxe J.M."/>
            <person name="Go M."/>
            <person name="Henderson B.A."/>
            <person name="Jones I.B."/>
            <person name="McGettigan J.A."/>
            <person name="Micheletti S.J."/>
            <person name="Nasrallah M.E."/>
            <person name="Ortiz D."/>
            <person name="Piller C.R."/>
            <person name="Privatt S.R."/>
            <person name="Schneider S.L."/>
            <person name="Sharp S."/>
            <person name="Smith T.C."/>
            <person name="Stanton J.D."/>
            <person name="Ullery H.E."/>
            <person name="Wilson R.J."/>
            <person name="Serrano M.G."/>
            <person name="Buck G."/>
            <person name="Lee V."/>
            <person name="Wang Y."/>
            <person name="Carvalho R."/>
            <person name="Voegtly L."/>
            <person name="Shi R."/>
            <person name="Duckworth R."/>
            <person name="Johnson A."/>
            <person name="Loviza R."/>
            <person name="Walstead R."/>
            <person name="Shah Z."/>
            <person name="Kiflezghi M."/>
            <person name="Wade K."/>
            <person name="Ball S.L."/>
            <person name="Bradley K.W."/>
            <person name="Asai D.J."/>
            <person name="Bowman C.A."/>
            <person name="Russell D.A."/>
            <person name="Pope W.H."/>
            <person name="Jacobs-Sera D."/>
            <person name="Hendrix R.W."/>
            <person name="Hatfull G.F."/>
        </authorList>
    </citation>
    <scope>NUCLEOTIDE SEQUENCE [LARGE SCALE GENOMIC DNA]</scope>
    <source>
        <strain evidence="5">JCM 19170</strain>
    </source>
</reference>
<evidence type="ECO:0000256" key="1">
    <source>
        <dbReference type="ARBA" id="ARBA00022679"/>
    </source>
</evidence>
<dbReference type="InterPro" id="IPR029044">
    <property type="entry name" value="Nucleotide-diphossugar_trans"/>
</dbReference>
<dbReference type="Pfam" id="PF00483">
    <property type="entry name" value="NTP_transferase"/>
    <property type="match status" value="1"/>
</dbReference>
<evidence type="ECO:0000256" key="2">
    <source>
        <dbReference type="ARBA" id="ARBA00022695"/>
    </source>
</evidence>
<dbReference type="InterPro" id="IPR050065">
    <property type="entry name" value="GlmU-like"/>
</dbReference>
<dbReference type="InterPro" id="IPR005835">
    <property type="entry name" value="NTP_transferase_dom"/>
</dbReference>
<keyword evidence="5" id="KW-1185">Reference proteome</keyword>
<dbReference type="PANTHER" id="PTHR43584:SF8">
    <property type="entry name" value="N-ACETYLMURAMATE ALPHA-1-PHOSPHATE URIDYLYLTRANSFERASE"/>
    <property type="match status" value="1"/>
</dbReference>
<dbReference type="OrthoDB" id="9788272at2"/>
<keyword evidence="2" id="KW-0548">Nucleotidyltransferase</keyword>
<dbReference type="SUPFAM" id="SSF53448">
    <property type="entry name" value="Nucleotide-diphospho-sugar transferases"/>
    <property type="match status" value="1"/>
</dbReference>
<protein>
    <submittedName>
        <fullName evidence="4">Nucleotidyl transferase</fullName>
    </submittedName>
</protein>
<keyword evidence="1 4" id="KW-0808">Transferase</keyword>
<dbReference type="EMBL" id="CYHH01000002">
    <property type="protein sequence ID" value="CUB05666.1"/>
    <property type="molecule type" value="Genomic_DNA"/>
</dbReference>
<evidence type="ECO:0000313" key="4">
    <source>
        <dbReference type="EMBL" id="CUB05666.1"/>
    </source>
</evidence>
<accession>A0A0K6IRE1</accession>
<dbReference type="RefSeq" id="WP_055422812.1">
    <property type="nucleotide sequence ID" value="NZ_CYHH01000002.1"/>
</dbReference>
<dbReference type="CDD" id="cd06422">
    <property type="entry name" value="NTP_transferase_like_1"/>
    <property type="match status" value="1"/>
</dbReference>
<evidence type="ECO:0000259" key="3">
    <source>
        <dbReference type="Pfam" id="PF00483"/>
    </source>
</evidence>
<evidence type="ECO:0000313" key="5">
    <source>
        <dbReference type="Proteomes" id="UP000182108"/>
    </source>
</evidence>
<dbReference type="Proteomes" id="UP000182108">
    <property type="component" value="Unassembled WGS sequence"/>
</dbReference>
<dbReference type="GO" id="GO:0016779">
    <property type="term" value="F:nucleotidyltransferase activity"/>
    <property type="evidence" value="ECO:0007669"/>
    <property type="project" value="UniProtKB-KW"/>
</dbReference>
<sequence length="235" mass="25239">MVLAAGRGERLRPLTDTCPKPLVEVGGKALIDHWLDRLAAAGCSHAVVNPCWLGEKLIAHLARRGDVPPLRFSPEPGPGLETAGGIRQALPLLDAASFLVVNADVYCPLDVAAFVRRACRQLEAGFLAHLLLVPNPAHRPGGDFALGEDAMVYPDAEDVRGEPLTFAGIGFYRAELFLPLPAGKRAPLAPLLRTAMREGKVSGERHDGPWVDVGTPERLESLRRQLSAADEESTP</sequence>
<proteinExistence type="predicted"/>